<name>A0A9W6BKL2_9CHLO</name>
<dbReference type="AlphaFoldDB" id="A0A9W6BKL2"/>
<feature type="compositionally biased region" description="Gly residues" evidence="1">
    <location>
        <begin position="704"/>
        <end position="733"/>
    </location>
</feature>
<reference evidence="2 3" key="1">
    <citation type="journal article" date="2023" name="Commun. Biol.">
        <title>Reorganization of the ancestral sex-determining regions during the evolution of trioecy in Pleodorina starrii.</title>
        <authorList>
            <person name="Takahashi K."/>
            <person name="Suzuki S."/>
            <person name="Kawai-Toyooka H."/>
            <person name="Yamamoto K."/>
            <person name="Hamaji T."/>
            <person name="Ootsuki R."/>
            <person name="Yamaguchi H."/>
            <person name="Kawachi M."/>
            <person name="Higashiyama T."/>
            <person name="Nozaki H."/>
        </authorList>
    </citation>
    <scope>NUCLEOTIDE SEQUENCE [LARGE SCALE GENOMIC DNA]</scope>
    <source>
        <strain evidence="2 3">NIES-4479</strain>
    </source>
</reference>
<organism evidence="2 3">
    <name type="scientific">Pleodorina starrii</name>
    <dbReference type="NCBI Taxonomy" id="330485"/>
    <lineage>
        <taxon>Eukaryota</taxon>
        <taxon>Viridiplantae</taxon>
        <taxon>Chlorophyta</taxon>
        <taxon>core chlorophytes</taxon>
        <taxon>Chlorophyceae</taxon>
        <taxon>CS clade</taxon>
        <taxon>Chlamydomonadales</taxon>
        <taxon>Volvocaceae</taxon>
        <taxon>Pleodorina</taxon>
    </lineage>
</organism>
<dbReference type="PANTHER" id="PTHR37612:SF19">
    <property type="entry name" value="FIBROIN HEAVY CHAIN FIB-H LIKE PROTEIN"/>
    <property type="match status" value="1"/>
</dbReference>
<feature type="compositionally biased region" description="Gly residues" evidence="1">
    <location>
        <begin position="291"/>
        <end position="314"/>
    </location>
</feature>
<evidence type="ECO:0000256" key="1">
    <source>
        <dbReference type="SAM" id="MobiDB-lite"/>
    </source>
</evidence>
<evidence type="ECO:0000313" key="2">
    <source>
        <dbReference type="EMBL" id="GLC53588.1"/>
    </source>
</evidence>
<feature type="compositionally biased region" description="Gly residues" evidence="1">
    <location>
        <begin position="156"/>
        <end position="166"/>
    </location>
</feature>
<dbReference type="PANTHER" id="PTHR37612">
    <property type="entry name" value="FIBROIN HEAVY CHAIN FIB-H LIKE PROTEIN"/>
    <property type="match status" value="1"/>
</dbReference>
<feature type="compositionally biased region" description="Basic and acidic residues" evidence="1">
    <location>
        <begin position="669"/>
        <end position="680"/>
    </location>
</feature>
<feature type="compositionally biased region" description="Low complexity" evidence="1">
    <location>
        <begin position="362"/>
        <end position="371"/>
    </location>
</feature>
<protein>
    <submittedName>
        <fullName evidence="2">Uncharacterized protein</fullName>
    </submittedName>
</protein>
<feature type="region of interest" description="Disordered" evidence="1">
    <location>
        <begin position="140"/>
        <end position="166"/>
    </location>
</feature>
<feature type="compositionally biased region" description="Basic residues" evidence="1">
    <location>
        <begin position="140"/>
        <end position="151"/>
    </location>
</feature>
<feature type="region of interest" description="Disordered" evidence="1">
    <location>
        <begin position="561"/>
        <end position="585"/>
    </location>
</feature>
<feature type="region of interest" description="Disordered" evidence="1">
    <location>
        <begin position="645"/>
        <end position="733"/>
    </location>
</feature>
<feature type="region of interest" description="Disordered" evidence="1">
    <location>
        <begin position="281"/>
        <end position="332"/>
    </location>
</feature>
<evidence type="ECO:0000313" key="3">
    <source>
        <dbReference type="Proteomes" id="UP001165080"/>
    </source>
</evidence>
<sequence>MGTDLPAQLSNDLSEALSASKTDPCYGLELLAQVVLASAEACAAGDAGGCIPVLHAAVAALLEFLLGLLIRLPAAGEGSSNSRSHEQQQQRARLLLARHAAGWTAVQSAMAAVYGVDDPTLATAVLRGWRSIAAALLQPRRRPRGNRRRAIRTSANGGGGGGGGSGSGFGAEAASGIWALLDDGSEEEDNDNDGSAGDGCVCLPRPPAPAITADPRVIDELLGRCLAHARALRPLGGLAARLVSLLRAFQCCCGVNACHDCDPLQLLMLWLHLLLHTPPPPPPPRPPLNAAGGGGGGGGGGGRGAVAGGSGSGAAAGVEQKQQEEEKEEEVEKRALARVCGEVYPLAAPAMQRWVASHRQQQRQQRQMEVQQRQREERQQQTEGQQAADTDADADKAAAAEGEEELLAPPVLFFQLLLAVVQDGAADGARWTPYTAAALEQTSQQIFALLGGCSETYSACWGAHLAGAEESLAAATTAGAASGGGGGGGYAAEWSADPGVSRAMDLMRSYSGLPLVVRAALARAGDNRKKVAALMSLLTAMCRPRSEAVAVAAATAAATAAAAGHPTSARTRGSDDHDGGGGAAAAVMNHGGVSYSGPHPMSRLVSLCCELLLPESNCPVEVRVAALQALCSALDEHLAFLDEQKEGQRRRRRRQEEERRRQRRRRRGDQRQRQQARRGEAGGGGDEDGDGEVNGDDDGDGGEVGEAAGGLEDGGGGDGGDGGDSGGGDGGGSGRQAALLWSAASVDALFFSLLHDPSIKVRRVAMRLVSLVVLPAGGDGAIRLARVLLMKLRDKDALVSDRALELLVQLPIALITRAVATEAEGTAHGGGPGGGGVPGRASSWAAITQHCIAGLAAAGAPAAAELAGDSGDGGGGAAAAAAAGGGALSGRAQNCRKLLQAALGAAAAAAAAGYAGAELPHPLELLLLPALLAPGGEDALASGGAVSALRRAEAALATAGPPDEA</sequence>
<feature type="compositionally biased region" description="Acidic residues" evidence="1">
    <location>
        <begin position="685"/>
        <end position="703"/>
    </location>
</feature>
<dbReference type="EMBL" id="BRXU01000008">
    <property type="protein sequence ID" value="GLC53588.1"/>
    <property type="molecule type" value="Genomic_DNA"/>
</dbReference>
<keyword evidence="3" id="KW-1185">Reference proteome</keyword>
<proteinExistence type="predicted"/>
<dbReference type="InterPro" id="IPR052258">
    <property type="entry name" value="Diverse_Func_Domain-Protein"/>
</dbReference>
<comment type="caution">
    <text evidence="2">The sequence shown here is derived from an EMBL/GenBank/DDBJ whole genome shotgun (WGS) entry which is preliminary data.</text>
</comment>
<accession>A0A9W6BKL2</accession>
<gene>
    <name evidence="2" type="primary">PLEST005622</name>
    <name evidence="2" type="ORF">PLESTB_000765900</name>
</gene>
<feature type="region of interest" description="Disordered" evidence="1">
    <location>
        <begin position="355"/>
        <end position="401"/>
    </location>
</feature>
<dbReference type="Proteomes" id="UP001165080">
    <property type="component" value="Unassembled WGS sequence"/>
</dbReference>